<reference evidence="1" key="1">
    <citation type="submission" date="2023-04" db="EMBL/GenBank/DDBJ databases">
        <title>Draft Genome sequencing of Naganishia species isolated from polar environments using Oxford Nanopore Technology.</title>
        <authorList>
            <person name="Leo P."/>
            <person name="Venkateswaran K."/>
        </authorList>
    </citation>
    <scope>NUCLEOTIDE SEQUENCE</scope>
    <source>
        <strain evidence="1">DBVPG 5303</strain>
    </source>
</reference>
<gene>
    <name evidence="1" type="ORF">QFC24_000736</name>
</gene>
<evidence type="ECO:0000313" key="1">
    <source>
        <dbReference type="EMBL" id="KAJ9127329.1"/>
    </source>
</evidence>
<sequence length="193" mass="21761">MGYQVTTTDIDPPMTQVLRPNIERNVTRMNLTPITVTELDWCNLPASDGKGIPDAQIDVEHALLHGGRQWNQPWDIVLTTDTIYHVDLVQPLLRWIRILSVTSQSANDNGLESSDPQTPVYPPVFVALENRDPTLVANALALANSYGFVTKRISQSRVDKCLAKTGWSWDRSLKSDYDGIQIWKWRYSGPNNA</sequence>
<name>A0ACC2XTG7_9TREE</name>
<proteinExistence type="predicted"/>
<accession>A0ACC2XTG7</accession>
<dbReference type="Proteomes" id="UP001234202">
    <property type="component" value="Unassembled WGS sequence"/>
</dbReference>
<organism evidence="1 2">
    <name type="scientific">Naganishia onofrii</name>
    <dbReference type="NCBI Taxonomy" id="1851511"/>
    <lineage>
        <taxon>Eukaryota</taxon>
        <taxon>Fungi</taxon>
        <taxon>Dikarya</taxon>
        <taxon>Basidiomycota</taxon>
        <taxon>Agaricomycotina</taxon>
        <taxon>Tremellomycetes</taxon>
        <taxon>Filobasidiales</taxon>
        <taxon>Filobasidiaceae</taxon>
        <taxon>Naganishia</taxon>
    </lineage>
</organism>
<evidence type="ECO:0000313" key="2">
    <source>
        <dbReference type="Proteomes" id="UP001234202"/>
    </source>
</evidence>
<keyword evidence="2" id="KW-1185">Reference proteome</keyword>
<comment type="caution">
    <text evidence="1">The sequence shown here is derived from an EMBL/GenBank/DDBJ whole genome shotgun (WGS) entry which is preliminary data.</text>
</comment>
<protein>
    <submittedName>
        <fullName evidence="1">Uncharacterized protein</fullName>
    </submittedName>
</protein>
<dbReference type="EMBL" id="JASBWV010000002">
    <property type="protein sequence ID" value="KAJ9127329.1"/>
    <property type="molecule type" value="Genomic_DNA"/>
</dbReference>